<organism evidence="1">
    <name type="scientific">Tetraselmis sp. GSL018</name>
    <dbReference type="NCBI Taxonomy" id="582737"/>
    <lineage>
        <taxon>Eukaryota</taxon>
        <taxon>Viridiplantae</taxon>
        <taxon>Chlorophyta</taxon>
        <taxon>core chlorophytes</taxon>
        <taxon>Chlorodendrophyceae</taxon>
        <taxon>Chlorodendrales</taxon>
        <taxon>Chlorodendraceae</taxon>
        <taxon>Tetraselmis</taxon>
    </lineage>
</organism>
<dbReference type="Gene3D" id="1.20.910.10">
    <property type="entry name" value="Heme oxygenase-like"/>
    <property type="match status" value="1"/>
</dbReference>
<sequence>MSRALSTGLTGFVRPCAARPQGRSFPAVSGRPRGGYALAALAPVTPDPTAVEGRRVTIHHKTTYAGGSSLPELVNRETLRELEAELDRSESVSALRRFNTLLAGLDESSWRTKLRPVLRELAYNLESFNPLFTAVLLKVQCGIGETDYVRRDNALKNLIQPLAGEYGMHNGEPQAKTHRELFSEFYESLMGEPLEELMREDPAPELSRKAFQAMLGDVMSAGGKASCVVEQGSYALGYNLAIEYLADYEKTWMLDAFRELHGRVMNKELSWTFLEIHAEGEAEHAAIGHAAVENLVPSSHVGLLRQAMRDHDRDFAAFYNALADMLE</sequence>
<evidence type="ECO:0008006" key="2">
    <source>
        <dbReference type="Google" id="ProtNLM"/>
    </source>
</evidence>
<dbReference type="AlphaFoldDB" id="A0A061RDK2"/>
<protein>
    <recommendedName>
        <fullName evidence="2">Iron-containing redox enzyme family protein</fullName>
    </recommendedName>
</protein>
<proteinExistence type="predicted"/>
<gene>
    <name evidence="1" type="ORF">TSPGSL018_8412</name>
</gene>
<dbReference type="EMBL" id="GBEZ01017802">
    <property type="protein sequence ID" value="JAC68566.1"/>
    <property type="molecule type" value="Transcribed_RNA"/>
</dbReference>
<name>A0A061RDK2_9CHLO</name>
<dbReference type="InterPro" id="IPR016084">
    <property type="entry name" value="Haem_Oase-like_multi-hlx"/>
</dbReference>
<reference evidence="1" key="1">
    <citation type="submission" date="2014-05" db="EMBL/GenBank/DDBJ databases">
        <title>The transcriptome of the halophilic microalga Tetraselmis sp. GSL018 isolated from the Great Salt Lake, Utah.</title>
        <authorList>
            <person name="Jinkerson R.E."/>
            <person name="D'Adamo S."/>
            <person name="Posewitz M.C."/>
        </authorList>
    </citation>
    <scope>NUCLEOTIDE SEQUENCE</scope>
    <source>
        <strain evidence="1">GSL018</strain>
    </source>
</reference>
<evidence type="ECO:0000313" key="1">
    <source>
        <dbReference type="EMBL" id="JAC68566.1"/>
    </source>
</evidence>
<accession>A0A061RDK2</accession>